<accession>A0A433D9V9</accession>
<keyword evidence="1" id="KW-0472">Membrane</keyword>
<dbReference type="AlphaFoldDB" id="A0A433D9V9"/>
<evidence type="ECO:0000313" key="3">
    <source>
        <dbReference type="Proteomes" id="UP000268093"/>
    </source>
</evidence>
<feature type="transmembrane region" description="Helical" evidence="1">
    <location>
        <begin position="176"/>
        <end position="198"/>
    </location>
</feature>
<gene>
    <name evidence="2" type="ORF">BC936DRAFT_145510</name>
</gene>
<keyword evidence="1" id="KW-0812">Transmembrane</keyword>
<keyword evidence="1" id="KW-1133">Transmembrane helix</keyword>
<dbReference type="Proteomes" id="UP000268093">
    <property type="component" value="Unassembled WGS sequence"/>
</dbReference>
<protein>
    <submittedName>
        <fullName evidence="2">Uncharacterized protein</fullName>
    </submittedName>
</protein>
<sequence>MDTTGTPYSMAKFGGFLDKNGDFEVSISGLHVRCHFYLRRRHPWHLSLHHVHCRSRPHGHHFRHHRLLPLNQSVLRPHFCESATLGHGTRADPHRVVDDGERQKYQLGICRRFRAGFPNRALIPLTYPIGKDHFNRYLFSHWKENLLIIDINGSALFIEKKASFGHITHDKIKRELWWTGLAGVGIVPICIKISLSRLRPRYTSTKRRTGQTSRLAVLSKWKMQKGVKELPVAVRITE</sequence>
<evidence type="ECO:0000313" key="2">
    <source>
        <dbReference type="EMBL" id="RUP47633.1"/>
    </source>
</evidence>
<proteinExistence type="predicted"/>
<name>A0A433D9V9_9FUNG</name>
<dbReference type="OrthoDB" id="431212at2759"/>
<reference evidence="2 3" key="1">
    <citation type="journal article" date="2018" name="New Phytol.">
        <title>Phylogenomics of Endogonaceae and evolution of mycorrhizas within Mucoromycota.</title>
        <authorList>
            <person name="Chang Y."/>
            <person name="Desiro A."/>
            <person name="Na H."/>
            <person name="Sandor L."/>
            <person name="Lipzen A."/>
            <person name="Clum A."/>
            <person name="Barry K."/>
            <person name="Grigoriev I.V."/>
            <person name="Martin F.M."/>
            <person name="Stajich J.E."/>
            <person name="Smith M.E."/>
            <person name="Bonito G."/>
            <person name="Spatafora J.W."/>
        </authorList>
    </citation>
    <scope>NUCLEOTIDE SEQUENCE [LARGE SCALE GENOMIC DNA]</scope>
    <source>
        <strain evidence="2 3">GMNB39</strain>
    </source>
</reference>
<keyword evidence="3" id="KW-1185">Reference proteome</keyword>
<organism evidence="2 3">
    <name type="scientific">Jimgerdemannia flammicorona</name>
    <dbReference type="NCBI Taxonomy" id="994334"/>
    <lineage>
        <taxon>Eukaryota</taxon>
        <taxon>Fungi</taxon>
        <taxon>Fungi incertae sedis</taxon>
        <taxon>Mucoromycota</taxon>
        <taxon>Mucoromycotina</taxon>
        <taxon>Endogonomycetes</taxon>
        <taxon>Endogonales</taxon>
        <taxon>Endogonaceae</taxon>
        <taxon>Jimgerdemannia</taxon>
    </lineage>
</organism>
<evidence type="ECO:0000256" key="1">
    <source>
        <dbReference type="SAM" id="Phobius"/>
    </source>
</evidence>
<comment type="caution">
    <text evidence="2">The sequence shown here is derived from an EMBL/GenBank/DDBJ whole genome shotgun (WGS) entry which is preliminary data.</text>
</comment>
<dbReference type="EMBL" id="RBNI01004285">
    <property type="protein sequence ID" value="RUP47633.1"/>
    <property type="molecule type" value="Genomic_DNA"/>
</dbReference>